<feature type="compositionally biased region" description="Polar residues" evidence="2">
    <location>
        <begin position="346"/>
        <end position="356"/>
    </location>
</feature>
<feature type="compositionally biased region" description="Polar residues" evidence="2">
    <location>
        <begin position="538"/>
        <end position="551"/>
    </location>
</feature>
<dbReference type="GO" id="GO:0008270">
    <property type="term" value="F:zinc ion binding"/>
    <property type="evidence" value="ECO:0007669"/>
    <property type="project" value="UniProtKB-KW"/>
</dbReference>
<name>A0A9P7Z5Y8_9HELO</name>
<dbReference type="Proteomes" id="UP000887226">
    <property type="component" value="Unassembled WGS sequence"/>
</dbReference>
<gene>
    <name evidence="4" type="ORF">BJ878DRAFT_418058</name>
</gene>
<dbReference type="OrthoDB" id="273070at2759"/>
<evidence type="ECO:0000259" key="3">
    <source>
        <dbReference type="PROSITE" id="PS50103"/>
    </source>
</evidence>
<feature type="compositionally biased region" description="Low complexity" evidence="2">
    <location>
        <begin position="155"/>
        <end position="165"/>
    </location>
</feature>
<dbReference type="InterPro" id="IPR039136">
    <property type="entry name" value="NUFIP1-like"/>
</dbReference>
<dbReference type="PANTHER" id="PTHR13309:SF0">
    <property type="entry name" value="FMR1-INTERACTING PROTEIN NUFIP1"/>
    <property type="match status" value="1"/>
</dbReference>
<dbReference type="EMBL" id="MU253823">
    <property type="protein sequence ID" value="KAG9245965.1"/>
    <property type="molecule type" value="Genomic_DNA"/>
</dbReference>
<feature type="region of interest" description="Disordered" evidence="2">
    <location>
        <begin position="1"/>
        <end position="219"/>
    </location>
</feature>
<feature type="compositionally biased region" description="Basic and acidic residues" evidence="2">
    <location>
        <begin position="427"/>
        <end position="458"/>
    </location>
</feature>
<evidence type="ECO:0000256" key="2">
    <source>
        <dbReference type="SAM" id="MobiDB-lite"/>
    </source>
</evidence>
<feature type="compositionally biased region" description="Polar residues" evidence="2">
    <location>
        <begin position="311"/>
        <end position="324"/>
    </location>
</feature>
<feature type="zinc finger region" description="C3H1-type" evidence="1">
    <location>
        <begin position="555"/>
        <end position="583"/>
    </location>
</feature>
<dbReference type="PROSITE" id="PS50103">
    <property type="entry name" value="ZF_C3H1"/>
    <property type="match status" value="1"/>
</dbReference>
<comment type="caution">
    <text evidence="4">The sequence shown here is derived from an EMBL/GenBank/DDBJ whole genome shotgun (WGS) entry which is preliminary data.</text>
</comment>
<feature type="compositionally biased region" description="Basic and acidic residues" evidence="2">
    <location>
        <begin position="473"/>
        <end position="496"/>
    </location>
</feature>
<organism evidence="4 5">
    <name type="scientific">Calycina marina</name>
    <dbReference type="NCBI Taxonomy" id="1763456"/>
    <lineage>
        <taxon>Eukaryota</taxon>
        <taxon>Fungi</taxon>
        <taxon>Dikarya</taxon>
        <taxon>Ascomycota</taxon>
        <taxon>Pezizomycotina</taxon>
        <taxon>Leotiomycetes</taxon>
        <taxon>Helotiales</taxon>
        <taxon>Pezizellaceae</taxon>
        <taxon>Calycina</taxon>
    </lineage>
</organism>
<dbReference type="AlphaFoldDB" id="A0A9P7Z5Y8"/>
<dbReference type="GO" id="GO:0005634">
    <property type="term" value="C:nucleus"/>
    <property type="evidence" value="ECO:0007669"/>
    <property type="project" value="TreeGrafter"/>
</dbReference>
<feature type="region of interest" description="Disordered" evidence="2">
    <location>
        <begin position="427"/>
        <end position="551"/>
    </location>
</feature>
<evidence type="ECO:0000313" key="4">
    <source>
        <dbReference type="EMBL" id="KAG9245965.1"/>
    </source>
</evidence>
<sequence length="665" mass="72661">MSGQYSFPPPPPPPGGPPQQSYHTPAQYGYGQSPQHQQTQQPTRGGGPPRGGRGGFQGGRGDSHNASPYPQTNGYNGIPQQSGPPQGPPVGYNPHNPSAGQYIGPQASPHQGPAQHNSGPQNYPAPQWQQNGQQQQQQHNPQQGPPQNGPPHQPPQMHQPLQPVPLSAQNYHPNYAPQAYQQTQSQFGPQQPPQTFNQQPYGQGILQNPPQQWGGMPQQVPPQFNINNNNRGRGRGGGFSSNVGRGDVPLMGPPIRMGFDNGQNHMAQAGNGFTPQPQFGNQQNPPAFSQPSYQSYPPPPSSFARPALDQNPYNSQRGRGSSNFRGKGRGDFQFSGRGGRNDHHSNGSQRSPSNGYQKPAGADGNSNKKKKKRRTNTLGLTPNGVDHEESDEEMDDVDEEARLVTLLGPDTPQLPSDLSVWLQERKNRFPTKARREAADAAALEEHRKRSERRADKVKVQQSDKVIKQEGGTDLEKQQREIERLRQKLAKEEKKMQDAMSGSKRKRETGDEGDDDRDQASAASDDDSGSDSDGEKPETMSTRSAGLVHTSQPLKAQLQRHCKYYSTGGICGKKGKCRFVHDPEVRSQALKDKEANGGKMTLAQRLILNDTAKDDLTILKSIKYLKEKGLLPEKIASAGSVDSNGTHDDGVSENDYATNMDYGDTT</sequence>
<keyword evidence="1" id="KW-0479">Metal-binding</keyword>
<dbReference type="GO" id="GO:0000492">
    <property type="term" value="P:box C/D snoRNP assembly"/>
    <property type="evidence" value="ECO:0007669"/>
    <property type="project" value="TreeGrafter"/>
</dbReference>
<accession>A0A9P7Z5Y8</accession>
<evidence type="ECO:0000256" key="1">
    <source>
        <dbReference type="PROSITE-ProRule" id="PRU00723"/>
    </source>
</evidence>
<feature type="region of interest" description="Disordered" evidence="2">
    <location>
        <begin position="637"/>
        <end position="665"/>
    </location>
</feature>
<evidence type="ECO:0000313" key="5">
    <source>
        <dbReference type="Proteomes" id="UP000887226"/>
    </source>
</evidence>
<feature type="compositionally biased region" description="Pro residues" evidence="2">
    <location>
        <begin position="7"/>
        <end position="17"/>
    </location>
</feature>
<feature type="compositionally biased region" description="Low complexity" evidence="2">
    <location>
        <begin position="124"/>
        <end position="142"/>
    </location>
</feature>
<proteinExistence type="predicted"/>
<feature type="compositionally biased region" description="Gly residues" evidence="2">
    <location>
        <begin position="44"/>
        <end position="60"/>
    </location>
</feature>
<feature type="region of interest" description="Disordered" evidence="2">
    <location>
        <begin position="260"/>
        <end position="399"/>
    </location>
</feature>
<dbReference type="PANTHER" id="PTHR13309">
    <property type="entry name" value="NUCLEAR FRAGILE X MENTAL RETARDATION PROTEIN INTERACTING PROTEIN 1"/>
    <property type="match status" value="1"/>
</dbReference>
<dbReference type="InterPro" id="IPR000571">
    <property type="entry name" value="Znf_CCCH"/>
</dbReference>
<dbReference type="GO" id="GO:0003723">
    <property type="term" value="F:RNA binding"/>
    <property type="evidence" value="ECO:0007669"/>
    <property type="project" value="InterPro"/>
</dbReference>
<feature type="domain" description="C3H1-type" evidence="3">
    <location>
        <begin position="555"/>
        <end position="583"/>
    </location>
</feature>
<feature type="region of interest" description="Disordered" evidence="2">
    <location>
        <begin position="225"/>
        <end position="244"/>
    </location>
</feature>
<feature type="compositionally biased region" description="Low complexity" evidence="2">
    <location>
        <begin position="272"/>
        <end position="295"/>
    </location>
</feature>
<feature type="compositionally biased region" description="Pro residues" evidence="2">
    <location>
        <begin position="143"/>
        <end position="154"/>
    </location>
</feature>
<protein>
    <recommendedName>
        <fullName evidence="3">C3H1-type domain-containing protein</fullName>
    </recommendedName>
</protein>
<keyword evidence="1" id="KW-0862">Zinc</keyword>
<keyword evidence="1" id="KW-0863">Zinc-finger</keyword>
<feature type="compositionally biased region" description="Low complexity" evidence="2">
    <location>
        <begin position="29"/>
        <end position="43"/>
    </location>
</feature>
<feature type="compositionally biased region" description="Polar residues" evidence="2">
    <location>
        <begin position="64"/>
        <end position="75"/>
    </location>
</feature>
<reference evidence="4" key="1">
    <citation type="journal article" date="2021" name="IMA Fungus">
        <title>Genomic characterization of three marine fungi, including Emericellopsis atlantica sp. nov. with signatures of a generalist lifestyle and marine biomass degradation.</title>
        <authorList>
            <person name="Hagestad O.C."/>
            <person name="Hou L."/>
            <person name="Andersen J.H."/>
            <person name="Hansen E.H."/>
            <person name="Altermark B."/>
            <person name="Li C."/>
            <person name="Kuhnert E."/>
            <person name="Cox R.J."/>
            <person name="Crous P.W."/>
            <person name="Spatafora J.W."/>
            <person name="Lail K."/>
            <person name="Amirebrahimi M."/>
            <person name="Lipzen A."/>
            <person name="Pangilinan J."/>
            <person name="Andreopoulos W."/>
            <person name="Hayes R.D."/>
            <person name="Ng V."/>
            <person name="Grigoriev I.V."/>
            <person name="Jackson S.A."/>
            <person name="Sutton T.D.S."/>
            <person name="Dobson A.D.W."/>
            <person name="Rama T."/>
        </authorList>
    </citation>
    <scope>NUCLEOTIDE SEQUENCE</scope>
    <source>
        <strain evidence="4">TRa3180A</strain>
    </source>
</reference>
<keyword evidence="5" id="KW-1185">Reference proteome</keyword>
<feature type="compositionally biased region" description="Acidic residues" evidence="2">
    <location>
        <begin position="388"/>
        <end position="399"/>
    </location>
</feature>
<feature type="compositionally biased region" description="Low complexity" evidence="2">
    <location>
        <begin position="181"/>
        <end position="200"/>
    </location>
</feature>